<sequence length="137" mass="15655">MLENQKVNIKTKLAALWTSLMFCYVYGDYFEFYTPGKMDSLISGNSMLDSPTKLFSASIVLAIPALMIALSVLLKPSISKWLNIILGILYTAMMIFIAVNSFSPWQAFYAFYAILESLITLTIVYYAWKWHKSSEVY</sequence>
<dbReference type="RefSeq" id="WP_111370587.1">
    <property type="nucleotide sequence ID" value="NZ_CP029480.1"/>
</dbReference>
<evidence type="ECO:0000313" key="2">
    <source>
        <dbReference type="EMBL" id="AWV97485.1"/>
    </source>
</evidence>
<reference evidence="2 3" key="1">
    <citation type="submission" date="2018-05" db="EMBL/GenBank/DDBJ databases">
        <title>Complete genome sequence of Arcticibacterium luteifluviistationis SM1504T, a cytophagaceae bacterium isolated from Arctic surface seawater.</title>
        <authorList>
            <person name="Li Y."/>
            <person name="Qin Q.-L."/>
        </authorList>
    </citation>
    <scope>NUCLEOTIDE SEQUENCE [LARGE SCALE GENOMIC DNA]</scope>
    <source>
        <strain evidence="2 3">SM1504</strain>
    </source>
</reference>
<dbReference type="AlphaFoldDB" id="A0A2Z4G8Q1"/>
<accession>A0A2Z4G8Q1</accession>
<dbReference type="OrthoDB" id="1551186at2"/>
<evidence type="ECO:0008006" key="4">
    <source>
        <dbReference type="Google" id="ProtNLM"/>
    </source>
</evidence>
<dbReference type="KEGG" id="als:DJ013_04590"/>
<dbReference type="InterPro" id="IPR046289">
    <property type="entry name" value="DUF6326"/>
</dbReference>
<evidence type="ECO:0000313" key="3">
    <source>
        <dbReference type="Proteomes" id="UP000249873"/>
    </source>
</evidence>
<feature type="transmembrane region" description="Helical" evidence="1">
    <location>
        <begin position="81"/>
        <end position="102"/>
    </location>
</feature>
<keyword evidence="1" id="KW-1133">Transmembrane helix</keyword>
<keyword evidence="1" id="KW-0812">Transmembrane</keyword>
<gene>
    <name evidence="2" type="ORF">DJ013_04590</name>
</gene>
<evidence type="ECO:0000256" key="1">
    <source>
        <dbReference type="SAM" id="Phobius"/>
    </source>
</evidence>
<name>A0A2Z4G8Q1_9BACT</name>
<dbReference type="EMBL" id="CP029480">
    <property type="protein sequence ID" value="AWV97485.1"/>
    <property type="molecule type" value="Genomic_DNA"/>
</dbReference>
<organism evidence="2 3">
    <name type="scientific">Arcticibacterium luteifluviistationis</name>
    <dbReference type="NCBI Taxonomy" id="1784714"/>
    <lineage>
        <taxon>Bacteria</taxon>
        <taxon>Pseudomonadati</taxon>
        <taxon>Bacteroidota</taxon>
        <taxon>Cytophagia</taxon>
        <taxon>Cytophagales</taxon>
        <taxon>Leadbetterellaceae</taxon>
        <taxon>Arcticibacterium</taxon>
    </lineage>
</organism>
<feature type="transmembrane region" description="Helical" evidence="1">
    <location>
        <begin position="54"/>
        <end position="74"/>
    </location>
</feature>
<keyword evidence="3" id="KW-1185">Reference proteome</keyword>
<keyword evidence="1" id="KW-0472">Membrane</keyword>
<proteinExistence type="predicted"/>
<protein>
    <recommendedName>
        <fullName evidence="4">DoxX family protein</fullName>
    </recommendedName>
</protein>
<dbReference type="Pfam" id="PF19851">
    <property type="entry name" value="DUF6326"/>
    <property type="match status" value="1"/>
</dbReference>
<dbReference type="Proteomes" id="UP000249873">
    <property type="component" value="Chromosome"/>
</dbReference>
<feature type="transmembrane region" description="Helical" evidence="1">
    <location>
        <begin position="108"/>
        <end position="128"/>
    </location>
</feature>